<dbReference type="InterPro" id="IPR008936">
    <property type="entry name" value="Rho_GTPase_activation_prot"/>
</dbReference>
<feature type="compositionally biased region" description="Polar residues" evidence="6">
    <location>
        <begin position="368"/>
        <end position="385"/>
    </location>
</feature>
<feature type="domain" description="Rho-GAP" evidence="8">
    <location>
        <begin position="754"/>
        <end position="951"/>
    </location>
</feature>
<keyword evidence="5" id="KW-0175">Coiled coil</keyword>
<dbReference type="eggNOG" id="KOG1453">
    <property type="taxonomic scope" value="Eukaryota"/>
</dbReference>
<dbReference type="InterPro" id="IPR050729">
    <property type="entry name" value="Rho-GAP"/>
</dbReference>
<keyword evidence="10" id="KW-1185">Reference proteome</keyword>
<evidence type="ECO:0000256" key="1">
    <source>
        <dbReference type="ARBA" id="ARBA00022468"/>
    </source>
</evidence>
<evidence type="ECO:0000313" key="9">
    <source>
        <dbReference type="EMBL" id="EMG48363.1"/>
    </source>
</evidence>
<feature type="compositionally biased region" description="Low complexity" evidence="6">
    <location>
        <begin position="355"/>
        <end position="364"/>
    </location>
</feature>
<dbReference type="OMA" id="RYAKTKR"/>
<dbReference type="PROSITE" id="PS00478">
    <property type="entry name" value="LIM_DOMAIN_1"/>
    <property type="match status" value="1"/>
</dbReference>
<dbReference type="GO" id="GO:0005096">
    <property type="term" value="F:GTPase activator activity"/>
    <property type="evidence" value="ECO:0007669"/>
    <property type="project" value="UniProtKB-KW"/>
</dbReference>
<name>M3J8D2_CANMX</name>
<feature type="compositionally biased region" description="Polar residues" evidence="6">
    <location>
        <begin position="672"/>
        <end position="692"/>
    </location>
</feature>
<dbReference type="GO" id="GO:0007165">
    <property type="term" value="P:signal transduction"/>
    <property type="evidence" value="ECO:0007669"/>
    <property type="project" value="InterPro"/>
</dbReference>
<dbReference type="PANTHER" id="PTHR23176:SF128">
    <property type="entry name" value="RHO GTPASE-ACTIVATING PROTEIN RGD1"/>
    <property type="match status" value="1"/>
</dbReference>
<dbReference type="AlphaFoldDB" id="M3J8D2"/>
<feature type="compositionally biased region" description="Basic residues" evidence="6">
    <location>
        <begin position="627"/>
        <end position="638"/>
    </location>
</feature>
<feature type="compositionally biased region" description="Low complexity" evidence="6">
    <location>
        <begin position="698"/>
        <end position="720"/>
    </location>
</feature>
<feature type="region of interest" description="Disordered" evidence="6">
    <location>
        <begin position="447"/>
        <end position="480"/>
    </location>
</feature>
<organism evidence="9 10">
    <name type="scientific">Candida maltosa (strain Xu316)</name>
    <name type="common">Yeast</name>
    <dbReference type="NCBI Taxonomy" id="1245528"/>
    <lineage>
        <taxon>Eukaryota</taxon>
        <taxon>Fungi</taxon>
        <taxon>Dikarya</taxon>
        <taxon>Ascomycota</taxon>
        <taxon>Saccharomycotina</taxon>
        <taxon>Pichiomycetes</taxon>
        <taxon>Debaryomycetaceae</taxon>
        <taxon>Candida/Lodderomyces clade</taxon>
        <taxon>Candida</taxon>
    </lineage>
</organism>
<comment type="caution">
    <text evidence="9">The sequence shown here is derived from an EMBL/GenBank/DDBJ whole genome shotgun (WGS) entry which is preliminary data.</text>
</comment>
<evidence type="ECO:0000259" key="8">
    <source>
        <dbReference type="PROSITE" id="PS50238"/>
    </source>
</evidence>
<keyword evidence="2 4" id="KW-0479">Metal-binding</keyword>
<feature type="compositionally biased region" description="Low complexity" evidence="6">
    <location>
        <begin position="237"/>
        <end position="256"/>
    </location>
</feature>
<feature type="compositionally biased region" description="Polar residues" evidence="6">
    <location>
        <begin position="447"/>
        <end position="472"/>
    </location>
</feature>
<dbReference type="GO" id="GO:0005938">
    <property type="term" value="C:cell cortex"/>
    <property type="evidence" value="ECO:0007669"/>
    <property type="project" value="UniProtKB-ARBA"/>
</dbReference>
<dbReference type="SUPFAM" id="SSF48350">
    <property type="entry name" value="GTPase activation domain, GAP"/>
    <property type="match status" value="1"/>
</dbReference>
<feature type="region of interest" description="Disordered" evidence="6">
    <location>
        <begin position="578"/>
        <end position="597"/>
    </location>
</feature>
<keyword evidence="4" id="KW-0440">LIM domain</keyword>
<protein>
    <submittedName>
        <fullName evidence="9">GTPase-activating protein (GAP), putative</fullName>
    </submittedName>
</protein>
<dbReference type="InterPro" id="IPR001781">
    <property type="entry name" value="Znf_LIM"/>
</dbReference>
<dbReference type="Gene3D" id="2.10.110.10">
    <property type="entry name" value="Cysteine Rich Protein"/>
    <property type="match status" value="2"/>
</dbReference>
<feature type="region of interest" description="Disordered" evidence="6">
    <location>
        <begin position="27"/>
        <end position="47"/>
    </location>
</feature>
<sequence length="951" mass="105977">MSETNTLTSPVQSNNYLTIPINTSSITSNSTSSTMPPTTATNTSNTTIDPNLANISTHNCKKCDNPILEGHAYELGDDRWHLHCFTCNKCQTSLGCNSNFLVLGNGNLICSNCSYNCKQCGRKIDDLAILTGDQAYCSNCFKCRSCKNKIEDLKYARTSKGLFCMDCHEKLMLKKKKYDAKKKHLAMLQEKKEQLERERDSVINSYLLNKSNESFYQNNNRSSTTSNKSLPPPPLAGTPTATPGDNNASQQQQEQQSHAHHSRNQSAITPPLDQSHPQAQYFQYTPKQHGQTTPHQHHLSPPQQRRPSFSPPSHPPPSSQPPLSPPELQNITNLTPPTSSIDSLSASPKKHQHHQQQQQQQQQHLSPHAQQPTVPTLSAPPQISSEMEHQSIEEVDDDTSSDNSDNFRSLRKSKEIFTTPDPQATPMESPYSNRHARIVDDIIQTPKVTSPQANRSSTTIPTSASAQYQGQPPRTPSRETKTFSFMETPKGLALEGVDLNNYSPVNANKHTRHASDGGSIANAGMKNELQQLKVELRAVQSKIASETVKYETLVADVHDLQQQKERLLADVASLNSKLNDHSGMSQQQQHLQPHQQSYIQGQAHMQTPPLPPLSPQKQSSDEDQTHKATRLKFWRRPKIGFPQVVSTSNSASSTNGNGNMSISNNIFGENSRIPNSFSTQNVRVPSEQSMYMNGNGGNNNNSNNNNSQNSQNSNNNNNNNHLAIPNGKFTKSKSTNILDSLLSGDSNQVPLFNSTIQKRADYEGNSIPLIITRCLQEVEKRGLDFEGIYRISGGNSAIVAIENAFSSLSSDPDDKQLNRLDDTLKGDIHAVTSALKRYLRKLPEPIIPYYLYDEFIKVSNNGPTTRESRIAELQKVINKLPHANNETLKMIVQHLQLINSFRDVNKMGYKNLSVVFAPTLARDEYGDREMTDMGFRNDTTELLLSEFNSIF</sequence>
<evidence type="ECO:0000256" key="5">
    <source>
        <dbReference type="SAM" id="Coils"/>
    </source>
</evidence>
<reference evidence="9 10" key="1">
    <citation type="submission" date="2013-02" db="EMBL/GenBank/DDBJ databases">
        <title>Genome sequence of Candida maltosa Xu316, a potential industrial strain for xylitol and ethanol production.</title>
        <authorList>
            <person name="Yu J."/>
            <person name="Wang Q."/>
            <person name="Geng X."/>
            <person name="Bao W."/>
            <person name="He P."/>
            <person name="Cai J."/>
        </authorList>
    </citation>
    <scope>NUCLEOTIDE SEQUENCE [LARGE SCALE GENOMIC DNA]</scope>
    <source>
        <strain evidence="10">Xu316</strain>
    </source>
</reference>
<dbReference type="Gene3D" id="1.10.555.10">
    <property type="entry name" value="Rho GTPase activation protein"/>
    <property type="match status" value="1"/>
</dbReference>
<feature type="domain" description="LIM zinc-binding" evidence="7">
    <location>
        <begin position="58"/>
        <end position="120"/>
    </location>
</feature>
<dbReference type="PROSITE" id="PS50238">
    <property type="entry name" value="RHOGAP"/>
    <property type="match status" value="1"/>
</dbReference>
<dbReference type="PANTHER" id="PTHR23176">
    <property type="entry name" value="RHO/RAC/CDC GTPASE-ACTIVATING PROTEIN"/>
    <property type="match status" value="1"/>
</dbReference>
<feature type="region of interest" description="Disordered" evidence="6">
    <location>
        <begin position="214"/>
        <end position="274"/>
    </location>
</feature>
<dbReference type="eggNOG" id="KOG1704">
    <property type="taxonomic scope" value="Eukaryota"/>
</dbReference>
<dbReference type="PROSITE" id="PS50023">
    <property type="entry name" value="LIM_DOMAIN_2"/>
    <property type="match status" value="1"/>
</dbReference>
<dbReference type="HOGENOM" id="CLU_003874_1_0_1"/>
<accession>M3J8D2</accession>
<proteinExistence type="predicted"/>
<dbReference type="Pfam" id="PF00412">
    <property type="entry name" value="LIM"/>
    <property type="match status" value="1"/>
</dbReference>
<dbReference type="CDD" id="cd09394">
    <property type="entry name" value="LIM1_Rga"/>
    <property type="match status" value="1"/>
</dbReference>
<feature type="compositionally biased region" description="Polar residues" evidence="6">
    <location>
        <begin position="327"/>
        <end position="346"/>
    </location>
</feature>
<dbReference type="SMART" id="SM00132">
    <property type="entry name" value="LIM"/>
    <property type="match status" value="2"/>
</dbReference>
<feature type="compositionally biased region" description="Low complexity" evidence="6">
    <location>
        <begin position="581"/>
        <end position="597"/>
    </location>
</feature>
<dbReference type="CDD" id="cd09395">
    <property type="entry name" value="LIM2_Rga"/>
    <property type="match status" value="1"/>
</dbReference>
<evidence type="ECO:0000313" key="10">
    <source>
        <dbReference type="Proteomes" id="UP000011777"/>
    </source>
</evidence>
<keyword evidence="3 4" id="KW-0862">Zinc</keyword>
<feature type="coiled-coil region" evidence="5">
    <location>
        <begin position="522"/>
        <end position="577"/>
    </location>
</feature>
<evidence type="ECO:0000259" key="7">
    <source>
        <dbReference type="PROSITE" id="PS50023"/>
    </source>
</evidence>
<feature type="compositionally biased region" description="Low complexity" evidence="6">
    <location>
        <begin position="218"/>
        <end position="229"/>
    </location>
</feature>
<evidence type="ECO:0000256" key="6">
    <source>
        <dbReference type="SAM" id="MobiDB-lite"/>
    </source>
</evidence>
<feature type="region of interest" description="Disordered" evidence="6">
    <location>
        <begin position="604"/>
        <end position="729"/>
    </location>
</feature>
<dbReference type="SMART" id="SM00324">
    <property type="entry name" value="RhoGAP"/>
    <property type="match status" value="1"/>
</dbReference>
<dbReference type="Pfam" id="PF00620">
    <property type="entry name" value="RhoGAP"/>
    <property type="match status" value="1"/>
</dbReference>
<feature type="compositionally biased region" description="Pro residues" evidence="6">
    <location>
        <begin position="309"/>
        <end position="325"/>
    </location>
</feature>
<dbReference type="CDD" id="cd00159">
    <property type="entry name" value="RhoGAP"/>
    <property type="match status" value="1"/>
</dbReference>
<feature type="coiled-coil region" evidence="5">
    <location>
        <begin position="178"/>
        <end position="205"/>
    </location>
</feature>
<dbReference type="EMBL" id="AOGT01001137">
    <property type="protein sequence ID" value="EMG48363.1"/>
    <property type="molecule type" value="Genomic_DNA"/>
</dbReference>
<dbReference type="GO" id="GO:0046872">
    <property type="term" value="F:metal ion binding"/>
    <property type="evidence" value="ECO:0007669"/>
    <property type="project" value="UniProtKB-KW"/>
</dbReference>
<feature type="compositionally biased region" description="Low complexity" evidence="6">
    <location>
        <begin position="646"/>
        <end position="666"/>
    </location>
</feature>
<evidence type="ECO:0000256" key="3">
    <source>
        <dbReference type="ARBA" id="ARBA00022833"/>
    </source>
</evidence>
<evidence type="ECO:0000256" key="4">
    <source>
        <dbReference type="PROSITE-ProRule" id="PRU00125"/>
    </source>
</evidence>
<dbReference type="Proteomes" id="UP000011777">
    <property type="component" value="Unassembled WGS sequence"/>
</dbReference>
<dbReference type="STRING" id="1245528.M3J8D2"/>
<dbReference type="InterPro" id="IPR000198">
    <property type="entry name" value="RhoGAP_dom"/>
</dbReference>
<evidence type="ECO:0000256" key="2">
    <source>
        <dbReference type="ARBA" id="ARBA00022723"/>
    </source>
</evidence>
<dbReference type="GO" id="GO:0005933">
    <property type="term" value="C:cellular bud"/>
    <property type="evidence" value="ECO:0007669"/>
    <property type="project" value="UniProtKB-ARBA"/>
</dbReference>
<gene>
    <name evidence="9" type="ORF">G210_1074</name>
</gene>
<keyword evidence="1" id="KW-0343">GTPase activation</keyword>
<dbReference type="OrthoDB" id="19923at2759"/>
<feature type="region of interest" description="Disordered" evidence="6">
    <location>
        <begin position="287"/>
        <end position="430"/>
    </location>
</feature>